<name>A0A010QNP8_9PEZI</name>
<evidence type="ECO:0000313" key="2">
    <source>
        <dbReference type="Proteomes" id="UP000020467"/>
    </source>
</evidence>
<organism evidence="1 2">
    <name type="scientific">Colletotrichum fioriniae PJ7</name>
    <dbReference type="NCBI Taxonomy" id="1445577"/>
    <lineage>
        <taxon>Eukaryota</taxon>
        <taxon>Fungi</taxon>
        <taxon>Dikarya</taxon>
        <taxon>Ascomycota</taxon>
        <taxon>Pezizomycotina</taxon>
        <taxon>Sordariomycetes</taxon>
        <taxon>Hypocreomycetidae</taxon>
        <taxon>Glomerellales</taxon>
        <taxon>Glomerellaceae</taxon>
        <taxon>Colletotrichum</taxon>
        <taxon>Colletotrichum acutatum species complex</taxon>
    </lineage>
</organism>
<dbReference type="Proteomes" id="UP000020467">
    <property type="component" value="Unassembled WGS sequence"/>
</dbReference>
<accession>A0A010QNP8</accession>
<proteinExistence type="predicted"/>
<evidence type="ECO:0000313" key="1">
    <source>
        <dbReference type="EMBL" id="EXF78320.1"/>
    </source>
</evidence>
<sequence>MSPSLRSDASSATPARCRVPSFFSESTVAIYWAGEHASLFLFCTSSSFPEEEFPSFIGRVSFGIPLWRPRIHGQASSGWFLGELRRSDFLALGDSAARVTH</sequence>
<reference evidence="1 2" key="1">
    <citation type="submission" date="2014-02" db="EMBL/GenBank/DDBJ databases">
        <title>The genome sequence of Colletotrichum fioriniae PJ7.</title>
        <authorList>
            <person name="Baroncelli R."/>
            <person name="Thon M.R."/>
        </authorList>
    </citation>
    <scope>NUCLEOTIDE SEQUENCE [LARGE SCALE GENOMIC DNA]</scope>
    <source>
        <strain evidence="1 2">PJ7</strain>
    </source>
</reference>
<gene>
    <name evidence="1" type="ORF">CFIO01_00315</name>
</gene>
<dbReference type="HOGENOM" id="CLU_2291479_0_0_1"/>
<comment type="caution">
    <text evidence="1">The sequence shown here is derived from an EMBL/GenBank/DDBJ whole genome shotgun (WGS) entry which is preliminary data.</text>
</comment>
<dbReference type="EMBL" id="JARH01000655">
    <property type="protein sequence ID" value="EXF78320.1"/>
    <property type="molecule type" value="Genomic_DNA"/>
</dbReference>
<protein>
    <submittedName>
        <fullName evidence="1">Uncharacterized protein</fullName>
    </submittedName>
</protein>
<dbReference type="KEGG" id="cfj:CFIO01_00315"/>
<keyword evidence="2" id="KW-1185">Reference proteome</keyword>
<dbReference type="AlphaFoldDB" id="A0A010QNP8"/>